<evidence type="ECO:0000256" key="2">
    <source>
        <dbReference type="ARBA" id="ARBA00023043"/>
    </source>
</evidence>
<dbReference type="PROSITE" id="PS50297">
    <property type="entry name" value="ANK_REP_REGION"/>
    <property type="match status" value="3"/>
</dbReference>
<evidence type="ECO:0000313" key="5">
    <source>
        <dbReference type="Proteomes" id="UP000504634"/>
    </source>
</evidence>
<sequence length="949" mass="107283">MQHGSSRMPKQEALPNAIFGHESKNWTALHEAVAAGDDKRVEVLLSSNVDRMAKESNNGNTPLHEAAMRGFSRCVKLICTPPPSKSQHKEKNRLKARVANTIEALHNSTLGIINNEGLSALHLAVQNGHNQSTRELLIAGADPDVQNNYGDTPLHTACRYGHAGATRILLSASIDPNKTNLNGDTALHITSAMGRRKLTRILLESDARLDIKNAQGETPQNIALRKNYRDILEILNTPKRIRNRREKAKPSSSPQRRSAQDNPAKVINWSPYGCHYFPDPRAFPSPKLETLPKDPLKPGEQYFLDLAGNIHKGPLSVVNTCYCGPFFRHIENKLNCNRKSLKKYVNKTKERLGHKVQALAIKTNDQIEQLTRTMIADRIRCENKRQYLNEFLRRGEPFRSTFDNQSKCPKVERTLSRCRSLELLDNTIQDSKLTNSRSVDLLEDQAIQAIVHHPNEEEGESDTDDDSAVANAFNSQGQAAHRELQHIKLDELKLDFLKVSERLGDLLEKTTLIMERDSEQESKRHLSSMSPDYKPQQSSSSGQIYSRENQFAMRQDKDSPDNRNFDAYSHMERRYPNSSETSQNSNSWECEISPTEGQYYHRIGRSENMFQSVIKALRKDATFLDLNKDEIQHNENADKTTGDKLMYKERGHESSVTDVSFHPPLSTNPQLLKRRPLRVQEGFVPISSMFYTNPLISQEDNLEYTEGLEMAPNPNESVEKVEIKNSEIKCLKKSNAGQVKDMVAQLQIKIDSNVPQDHQNNNIAPSEKNPVSSSNNPLFSNFSGMRPQLNNYPNINEKGSVQPPNTSFQTDLYVERHIPKDAYFHELPNRPKTVQRHSQNIQPGCLPSTELCPTMDTYYPNFSQRYPMGSPIDSAQTPQNLNVSMPREYASQNAHILNQPLRSPSSQLPNSVGPAIFRKRLPPEGGLNNEPDLDEMPTVGLYNNVSSLV</sequence>
<feature type="region of interest" description="Disordered" evidence="4">
    <location>
        <begin position="517"/>
        <end position="543"/>
    </location>
</feature>
<dbReference type="Gene3D" id="1.25.40.20">
    <property type="entry name" value="Ankyrin repeat-containing domain"/>
    <property type="match status" value="3"/>
</dbReference>
<evidence type="ECO:0000256" key="1">
    <source>
        <dbReference type="ARBA" id="ARBA00022737"/>
    </source>
</evidence>
<dbReference type="PANTHER" id="PTHR24198:SF165">
    <property type="entry name" value="ANKYRIN REPEAT-CONTAINING PROTEIN-RELATED"/>
    <property type="match status" value="1"/>
</dbReference>
<feature type="compositionally biased region" description="Low complexity" evidence="4">
    <location>
        <begin position="769"/>
        <end position="783"/>
    </location>
</feature>
<feature type="repeat" description="ANK" evidence="3">
    <location>
        <begin position="182"/>
        <end position="214"/>
    </location>
</feature>
<reference evidence="6" key="1">
    <citation type="submission" date="2025-08" db="UniProtKB">
        <authorList>
            <consortium name="RefSeq"/>
        </authorList>
    </citation>
    <scope>IDENTIFICATION</scope>
    <source>
        <strain evidence="6">11010-0011.00</strain>
        <tissue evidence="6">Whole body</tissue>
    </source>
</reference>
<dbReference type="OrthoDB" id="424503at2759"/>
<feature type="compositionally biased region" description="Polar residues" evidence="4">
    <location>
        <begin position="250"/>
        <end position="261"/>
    </location>
</feature>
<dbReference type="SMART" id="SM00248">
    <property type="entry name" value="ANK"/>
    <property type="match status" value="6"/>
</dbReference>
<keyword evidence="1" id="KW-0677">Repeat</keyword>
<dbReference type="GeneID" id="115622985"/>
<accession>A0A6J2TCZ6</accession>
<name>A0A6J2TCZ6_DROLE</name>
<feature type="compositionally biased region" description="Polar residues" evidence="4">
    <location>
        <begin position="527"/>
        <end position="543"/>
    </location>
</feature>
<feature type="region of interest" description="Disordered" evidence="4">
    <location>
        <begin position="755"/>
        <end position="802"/>
    </location>
</feature>
<dbReference type="InterPro" id="IPR002110">
    <property type="entry name" value="Ankyrin_rpt"/>
</dbReference>
<dbReference type="Pfam" id="PF12796">
    <property type="entry name" value="Ank_2"/>
    <property type="match status" value="2"/>
</dbReference>
<feature type="compositionally biased region" description="Polar residues" evidence="4">
    <location>
        <begin position="788"/>
        <end position="802"/>
    </location>
</feature>
<feature type="region of interest" description="Disordered" evidence="4">
    <location>
        <begin position="241"/>
        <end position="264"/>
    </location>
</feature>
<evidence type="ECO:0000256" key="3">
    <source>
        <dbReference type="PROSITE-ProRule" id="PRU00023"/>
    </source>
</evidence>
<dbReference type="PANTHER" id="PTHR24198">
    <property type="entry name" value="ANKYRIN REPEAT AND PROTEIN KINASE DOMAIN-CONTAINING PROTEIN"/>
    <property type="match status" value="1"/>
</dbReference>
<keyword evidence="2 3" id="KW-0040">ANK repeat</keyword>
<dbReference type="Proteomes" id="UP000504634">
    <property type="component" value="Unplaced"/>
</dbReference>
<gene>
    <name evidence="6" type="primary">LOC115622985</name>
</gene>
<feature type="repeat" description="ANK" evidence="3">
    <location>
        <begin position="24"/>
        <end position="56"/>
    </location>
</feature>
<proteinExistence type="predicted"/>
<evidence type="ECO:0000256" key="4">
    <source>
        <dbReference type="SAM" id="MobiDB-lite"/>
    </source>
</evidence>
<dbReference type="CTD" id="36139"/>
<dbReference type="RefSeq" id="XP_030372998.1">
    <property type="nucleotide sequence ID" value="XM_030517138.1"/>
</dbReference>
<feature type="compositionally biased region" description="Polar residues" evidence="4">
    <location>
        <begin position="755"/>
        <end position="764"/>
    </location>
</feature>
<feature type="repeat" description="ANK" evidence="3">
    <location>
        <begin position="149"/>
        <end position="181"/>
    </location>
</feature>
<dbReference type="SUPFAM" id="SSF48403">
    <property type="entry name" value="Ankyrin repeat"/>
    <property type="match status" value="1"/>
</dbReference>
<dbReference type="PROSITE" id="PS50088">
    <property type="entry name" value="ANK_REPEAT"/>
    <property type="match status" value="4"/>
</dbReference>
<organism evidence="5 6">
    <name type="scientific">Drosophila lebanonensis</name>
    <name type="common">Fruit fly</name>
    <name type="synonym">Scaptodrosophila lebanonensis</name>
    <dbReference type="NCBI Taxonomy" id="7225"/>
    <lineage>
        <taxon>Eukaryota</taxon>
        <taxon>Metazoa</taxon>
        <taxon>Ecdysozoa</taxon>
        <taxon>Arthropoda</taxon>
        <taxon>Hexapoda</taxon>
        <taxon>Insecta</taxon>
        <taxon>Pterygota</taxon>
        <taxon>Neoptera</taxon>
        <taxon>Endopterygota</taxon>
        <taxon>Diptera</taxon>
        <taxon>Brachycera</taxon>
        <taxon>Muscomorpha</taxon>
        <taxon>Ephydroidea</taxon>
        <taxon>Drosophilidae</taxon>
        <taxon>Scaptodrosophila</taxon>
    </lineage>
</organism>
<feature type="repeat" description="ANK" evidence="3">
    <location>
        <begin position="116"/>
        <end position="148"/>
    </location>
</feature>
<dbReference type="AlphaFoldDB" id="A0A6J2TCZ6"/>
<dbReference type="InterPro" id="IPR036770">
    <property type="entry name" value="Ankyrin_rpt-contain_sf"/>
</dbReference>
<evidence type="ECO:0000313" key="6">
    <source>
        <dbReference type="RefSeq" id="XP_030372998.1"/>
    </source>
</evidence>
<protein>
    <submittedName>
        <fullName evidence="6">Uncharacterized protein LOC115622985</fullName>
    </submittedName>
</protein>
<keyword evidence="5" id="KW-1185">Reference proteome</keyword>